<dbReference type="GO" id="GO:0005829">
    <property type="term" value="C:cytosol"/>
    <property type="evidence" value="ECO:0007669"/>
    <property type="project" value="TreeGrafter"/>
</dbReference>
<dbReference type="InterPro" id="IPR016143">
    <property type="entry name" value="Citrate_synth-like_sm_a-sub"/>
</dbReference>
<dbReference type="OrthoDB" id="9800864at2"/>
<comment type="similarity">
    <text evidence="2 5">Belongs to the citrate synthase family.</text>
</comment>
<evidence type="ECO:0000256" key="4">
    <source>
        <dbReference type="ARBA" id="ARBA00022679"/>
    </source>
</evidence>
<dbReference type="InterPro" id="IPR016142">
    <property type="entry name" value="Citrate_synth-like_lrg_a-sub"/>
</dbReference>
<comment type="caution">
    <text evidence="6">The sequence shown here is derived from an EMBL/GenBank/DDBJ whole genome shotgun (WGS) entry which is preliminary data.</text>
</comment>
<comment type="pathway">
    <text evidence="1">Carbohydrate metabolism; tricarboxylic acid cycle.</text>
</comment>
<dbReference type="InterPro" id="IPR036969">
    <property type="entry name" value="Citrate_synthase_sf"/>
</dbReference>
<sequence>MPEDPRMLSTAQVARRLGIRTETVYAYVSRGVLTRRRLPGQRGSYFSLDEVDALTRPQGPQRTRRSPGLADDIRTAITLIEGDRLYFRGVEATELARRHRFEQVCELLWQQPADFTPDGRALRRVRSAASRLPADAAMTTRLRVLVELTGLQDPARGDLAPAAVAAAGARAITLAVHALPRVQVGGTVADCLAEQLAGPRPSARVRDLVRRALVLLADHDMAVSTTAARVAASARANPYAVLATALGPFDSPLHGSAPAAAYRWFAGAVADPQRVLTDALAAERPPAGFGHRIYRDRDPRAEHLLARWQGPRRVGEPLAMIRGQLLERRGWFPTSDAALAAYALGWGLPPETGELIFGVARMAGWIAHAIEEYAAEPLRFRLGGVYVGPRPSS</sequence>
<dbReference type="EC" id="2.3.3.16" evidence="3"/>
<dbReference type="SUPFAM" id="SSF48256">
    <property type="entry name" value="Citrate synthase"/>
    <property type="match status" value="1"/>
</dbReference>
<dbReference type="Gene3D" id="1.10.580.10">
    <property type="entry name" value="Citrate Synthase, domain 1"/>
    <property type="match status" value="1"/>
</dbReference>
<evidence type="ECO:0000256" key="5">
    <source>
        <dbReference type="RuleBase" id="RU003406"/>
    </source>
</evidence>
<dbReference type="PRINTS" id="PR00143">
    <property type="entry name" value="CITRTSNTHASE"/>
</dbReference>
<dbReference type="PANTHER" id="PTHR11739:SF4">
    <property type="entry name" value="CITRATE SYNTHASE, PEROXISOMAL"/>
    <property type="match status" value="1"/>
</dbReference>
<dbReference type="SUPFAM" id="SSF46955">
    <property type="entry name" value="Putative DNA-binding domain"/>
    <property type="match status" value="1"/>
</dbReference>
<proteinExistence type="inferred from homology"/>
<dbReference type="AlphaFoldDB" id="A0A255GZ06"/>
<dbReference type="InterPro" id="IPR019810">
    <property type="entry name" value="Citrate_synthase_AS"/>
</dbReference>
<dbReference type="PANTHER" id="PTHR11739">
    <property type="entry name" value="CITRATE SYNTHASE"/>
    <property type="match status" value="1"/>
</dbReference>
<dbReference type="Gene3D" id="1.10.230.10">
    <property type="entry name" value="Cytochrome P450-Terp, domain 2"/>
    <property type="match status" value="1"/>
</dbReference>
<evidence type="ECO:0000313" key="6">
    <source>
        <dbReference type="EMBL" id="OYO20830.1"/>
    </source>
</evidence>
<keyword evidence="4 5" id="KW-0808">Transferase</keyword>
<dbReference type="InterPro" id="IPR009061">
    <property type="entry name" value="DNA-bd_dom_put_sf"/>
</dbReference>
<protein>
    <recommendedName>
        <fullName evidence="3">citrate synthase (unknown stereospecificity)</fullName>
        <ecNumber evidence="3">2.3.3.16</ecNumber>
    </recommendedName>
</protein>
<evidence type="ECO:0000313" key="7">
    <source>
        <dbReference type="Proteomes" id="UP000216311"/>
    </source>
</evidence>
<evidence type="ECO:0000256" key="3">
    <source>
        <dbReference type="ARBA" id="ARBA00012972"/>
    </source>
</evidence>
<dbReference type="Proteomes" id="UP000216311">
    <property type="component" value="Unassembled WGS sequence"/>
</dbReference>
<dbReference type="PROSITE" id="PS00480">
    <property type="entry name" value="CITRATE_SYNTHASE"/>
    <property type="match status" value="1"/>
</dbReference>
<evidence type="ECO:0000256" key="2">
    <source>
        <dbReference type="ARBA" id="ARBA00010566"/>
    </source>
</evidence>
<gene>
    <name evidence="6" type="ORF">CGZ93_11405</name>
</gene>
<reference evidence="6 7" key="1">
    <citation type="submission" date="2017-07" db="EMBL/GenBank/DDBJ databases">
        <title>Draft whole genome sequences of clinical Proprionibacteriaceae strains.</title>
        <authorList>
            <person name="Bernier A.-M."/>
            <person name="Bernard K."/>
            <person name="Domingo M.-C."/>
        </authorList>
    </citation>
    <scope>NUCLEOTIDE SEQUENCE [LARGE SCALE GENOMIC DNA]</scope>
    <source>
        <strain evidence="6 7">NML 130396</strain>
    </source>
</reference>
<name>A0A255GZ06_9ACTN</name>
<dbReference type="Pfam" id="PF00285">
    <property type="entry name" value="Citrate_synt"/>
    <property type="match status" value="1"/>
</dbReference>
<accession>A0A255GZ06</accession>
<evidence type="ECO:0000256" key="1">
    <source>
        <dbReference type="ARBA" id="ARBA00005163"/>
    </source>
</evidence>
<dbReference type="GO" id="GO:0036440">
    <property type="term" value="F:citrate synthase activity"/>
    <property type="evidence" value="ECO:0007669"/>
    <property type="project" value="UniProtKB-EC"/>
</dbReference>
<keyword evidence="7" id="KW-1185">Reference proteome</keyword>
<organism evidence="6 7">
    <name type="scientific">Enemella dayhoffiae</name>
    <dbReference type="NCBI Taxonomy" id="2016507"/>
    <lineage>
        <taxon>Bacteria</taxon>
        <taxon>Bacillati</taxon>
        <taxon>Actinomycetota</taxon>
        <taxon>Actinomycetes</taxon>
        <taxon>Propionibacteriales</taxon>
        <taxon>Propionibacteriaceae</taxon>
        <taxon>Enemella</taxon>
    </lineage>
</organism>
<dbReference type="RefSeq" id="WP_094364257.1">
    <property type="nucleotide sequence ID" value="NZ_NMVQ01000023.1"/>
</dbReference>
<dbReference type="GO" id="GO:0005975">
    <property type="term" value="P:carbohydrate metabolic process"/>
    <property type="evidence" value="ECO:0007669"/>
    <property type="project" value="TreeGrafter"/>
</dbReference>
<dbReference type="EMBL" id="NMVQ01000023">
    <property type="protein sequence ID" value="OYO20830.1"/>
    <property type="molecule type" value="Genomic_DNA"/>
</dbReference>
<dbReference type="GO" id="GO:0006099">
    <property type="term" value="P:tricarboxylic acid cycle"/>
    <property type="evidence" value="ECO:0007669"/>
    <property type="project" value="UniProtKB-UniPathway"/>
</dbReference>
<dbReference type="UniPathway" id="UPA00223"/>
<dbReference type="InterPro" id="IPR002020">
    <property type="entry name" value="Citrate_synthase"/>
</dbReference>